<dbReference type="InterPro" id="IPR029058">
    <property type="entry name" value="AB_hydrolase_fold"/>
</dbReference>
<name>A0A099D6D4_9ACTN</name>
<keyword evidence="4" id="KW-1185">Reference proteome</keyword>
<dbReference type="Gene3D" id="3.40.50.1820">
    <property type="entry name" value="alpha/beta hydrolase"/>
    <property type="match status" value="1"/>
</dbReference>
<sequence>MPSENVEHVNIKALAWDIAADIHFPPDFDRNRTYATVISAHPTGSCKEQTAGNVYAAELARQGFVAIAFDASFQGASGGEPRFTEDPAFRVRDFSYVIDYLVIQPYVDENRIGVLGICGGGGYAINATMTERRIKALGAVTPGNVGRLMREGFVNYDPLGALEAIAAQRTAEARGQDALVNDLLPPSPGAAEEAGVTDIDVREATEYYKTDRGRAEHGATSFLFSRQAALAGWDAFDRAEVLLAQPMCVVVGNRPGGFGAYRAGFEIYGRAASKDKELVVVEGASHYDLYDQPEATGKALEHLIPFYREHL</sequence>
<dbReference type="OrthoDB" id="9796609at2"/>
<dbReference type="AlphaFoldDB" id="A0A099D6D4"/>
<dbReference type="PANTHER" id="PTHR47751">
    <property type="entry name" value="SUPERFAMILY HYDROLASE, PUTATIVE (AFU_ORTHOLOGUE AFUA_2G16580)-RELATED"/>
    <property type="match status" value="1"/>
</dbReference>
<dbReference type="SUPFAM" id="SSF53474">
    <property type="entry name" value="alpha/beta-Hydrolases"/>
    <property type="match status" value="1"/>
</dbReference>
<dbReference type="InterPro" id="IPR022742">
    <property type="entry name" value="Hydrolase_4"/>
</dbReference>
<dbReference type="RefSeq" id="WP_043573005.1">
    <property type="nucleotide sequence ID" value="NZ_CP022752.1"/>
</dbReference>
<accession>A0A099D6D4</accession>
<keyword evidence="2" id="KW-0378">Hydrolase</keyword>
<gene>
    <name evidence="2" type="ORF">CDG81_10560</name>
    <name evidence="3" type="ORF">IL38_10585</name>
</gene>
<dbReference type="GO" id="GO:0016787">
    <property type="term" value="F:hydrolase activity"/>
    <property type="evidence" value="ECO:0007669"/>
    <property type="project" value="UniProtKB-KW"/>
</dbReference>
<evidence type="ECO:0000259" key="1">
    <source>
        <dbReference type="Pfam" id="PF12146"/>
    </source>
</evidence>
<dbReference type="Pfam" id="PF12146">
    <property type="entry name" value="Hydrolase_4"/>
    <property type="match status" value="1"/>
</dbReference>
<protein>
    <submittedName>
        <fullName evidence="2">Alpha/beta hydrolase</fullName>
    </submittedName>
</protein>
<dbReference type="KEGG" id="aey:CDG81_10560"/>
<dbReference type="EMBL" id="JPMV01000018">
    <property type="protein sequence ID" value="KGI81402.1"/>
    <property type="molecule type" value="Genomic_DNA"/>
</dbReference>
<evidence type="ECO:0000313" key="3">
    <source>
        <dbReference type="EMBL" id="KGI81402.1"/>
    </source>
</evidence>
<dbReference type="InterPro" id="IPR051411">
    <property type="entry name" value="Polyketide_trans_af380"/>
</dbReference>
<evidence type="ECO:0000313" key="4">
    <source>
        <dbReference type="Proteomes" id="UP000029737"/>
    </source>
</evidence>
<dbReference type="Gene3D" id="1.10.10.800">
    <property type="match status" value="1"/>
</dbReference>
<dbReference type="Proteomes" id="UP000215043">
    <property type="component" value="Chromosome"/>
</dbReference>
<dbReference type="EMBL" id="CP022752">
    <property type="protein sequence ID" value="ASU78640.1"/>
    <property type="molecule type" value="Genomic_DNA"/>
</dbReference>
<evidence type="ECO:0000313" key="2">
    <source>
        <dbReference type="EMBL" id="ASU78640.1"/>
    </source>
</evidence>
<feature type="domain" description="Serine aminopeptidase S33" evidence="1">
    <location>
        <begin position="55"/>
        <end position="290"/>
    </location>
</feature>
<proteinExistence type="predicted"/>
<dbReference type="HOGENOM" id="CLU_048587_0_0_11"/>
<reference evidence="3 4" key="1">
    <citation type="journal article" date="2014" name="PLoS ONE">
        <title>Identification and Characterization of a New Erythromycin Biosynthetic Gene Cluster in Actinopolyspora erythraea YIM90600, a Novel Erythronolide-Producing Halophilic Actinomycete Isolated from Salt Field.</title>
        <authorList>
            <person name="Chen D."/>
            <person name="Feng J."/>
            <person name="Huang L."/>
            <person name="Zhang Q."/>
            <person name="Wu J."/>
            <person name="Zhu X."/>
            <person name="Duan Y."/>
            <person name="Xu Z."/>
        </authorList>
    </citation>
    <scope>NUCLEOTIDE SEQUENCE [LARGE SCALE GENOMIC DNA]</scope>
    <source>
        <strain evidence="3 4">YIM90600</strain>
    </source>
</reference>
<reference evidence="2 5" key="2">
    <citation type="submission" date="2017-08" db="EMBL/GenBank/DDBJ databases">
        <title>The complete genome sequence of moderately halophilic actinomycete Actinopolyspora erythraea YIM 90600, the producer of novel erythromycin, novel actinopolysporins A-C and tubercidin.</title>
        <authorList>
            <person name="Yin M."/>
            <person name="Tang S."/>
        </authorList>
    </citation>
    <scope>NUCLEOTIDE SEQUENCE [LARGE SCALE GENOMIC DNA]</scope>
    <source>
        <strain evidence="2 5">YIM 90600</strain>
    </source>
</reference>
<dbReference type="PANTHER" id="PTHR47751:SF1">
    <property type="entry name" value="SUPERFAMILY HYDROLASE, PUTATIVE (AFU_ORTHOLOGUE AFUA_2G16580)-RELATED"/>
    <property type="match status" value="1"/>
</dbReference>
<evidence type="ECO:0000313" key="5">
    <source>
        <dbReference type="Proteomes" id="UP000215043"/>
    </source>
</evidence>
<organism evidence="2 5">
    <name type="scientific">Actinopolyspora erythraea</name>
    <dbReference type="NCBI Taxonomy" id="414996"/>
    <lineage>
        <taxon>Bacteria</taxon>
        <taxon>Bacillati</taxon>
        <taxon>Actinomycetota</taxon>
        <taxon>Actinomycetes</taxon>
        <taxon>Actinopolysporales</taxon>
        <taxon>Actinopolysporaceae</taxon>
        <taxon>Actinopolyspora</taxon>
    </lineage>
</organism>
<dbReference type="Proteomes" id="UP000029737">
    <property type="component" value="Unassembled WGS sequence"/>
</dbReference>
<dbReference type="eggNOG" id="COG1073">
    <property type="taxonomic scope" value="Bacteria"/>
</dbReference>